<name>A0A815P2G4_9BILA</name>
<dbReference type="FunFam" id="2.60.60.20:FF:000034">
    <property type="entry name" value="Pkd1l2, putative"/>
    <property type="match status" value="1"/>
</dbReference>
<evidence type="ECO:0000256" key="6">
    <source>
        <dbReference type="ARBA" id="ARBA00023136"/>
    </source>
</evidence>
<dbReference type="Proteomes" id="UP000663845">
    <property type="component" value="Unassembled WGS sequence"/>
</dbReference>
<accession>A0A815P2G4</accession>
<dbReference type="GO" id="GO:0050982">
    <property type="term" value="P:detection of mechanical stimulus"/>
    <property type="evidence" value="ECO:0007669"/>
    <property type="project" value="TreeGrafter"/>
</dbReference>
<feature type="transmembrane region" description="Helical" evidence="10">
    <location>
        <begin position="1033"/>
        <end position="1053"/>
    </location>
</feature>
<dbReference type="GO" id="GO:0005509">
    <property type="term" value="F:calcium ion binding"/>
    <property type="evidence" value="ECO:0007669"/>
    <property type="project" value="InterPro"/>
</dbReference>
<feature type="transmembrane region" description="Helical" evidence="10">
    <location>
        <begin position="1620"/>
        <end position="1639"/>
    </location>
</feature>
<sequence>MIGPSGGATTRKPGSAAKFQLVNPTTQVALFSICTGNCTIIQNITWNIYYGASNSSSNVTQWTLFNQTTFYQNIWFFGANTTNFTAINQLFLSNSQLDLWRFEVVYRFVSETSSSSLNFVINQPPFNGSCSTNPHNGTTSSLFTISCSDWFDEDGIKDYSLYIWTTDQTERMMIAFSPVPTFQVHLPAGLLHMMIYIRDSLDCIAEFNMSSVSVTTDFDTVNDLINNIQSSTTNPFMRILAGGNQNLVGQVIVSVSQQFNKMNNESIYNAVLSKYLELLCYIHDLFFSDGIPATSISISSLQSQYSQGNFTSLNGSALIAYKKELNSLANVRDQLIKYMVDPQVFDSNSLKLQSLSLAQFTESTNQLTRTVLILVSNKCYQLSLALRSMATQISYEDVQIVASQLTQCATNILSAVNGPLQERTLVLDLDSSRATAIPTDYDTDIESEWSNPNLFADGNDFSWETIEKGRNAYYQQQLANTISNQTNEIISLLTSTLNIHINIGQNLTINTPSTFMSLETITIESLSNKQIQQVGKAQINIPEHLNSSISNNSTVMLRSRMEPLAVYGSSKSQLVNTNVSTSISLSVVDRNGNIVTIKTNETHPIEIIIPHDLNLIIPSMIIQNVTSINSTFHNQLFSFHYINITNTLPISAHIEIHPLETNISYLFIYKFDQIPQLNTSINQIDGWTVFCPFNLTNESIYTYFINNQQTFGHQSIIFGLRELNLTEIQDFCGNSSIVNPPITDEKFDFTSNYELRIYTSGCYYLDQNNQWKSDGLIVGPLTNHYETQCFSSHLTTFASGFRVLPEPVNWNYVFANADFLRNKTIYLTVICVSVIYLILLVYARLKDKRDLEKLGVTSLLDNHKSDQYFYQIIVFTSRRKDAGTKSKVHFVLSGDSDTTHIRTFADPHRQIFQRGGIDAFIMTVPKSLGLLNYIHIWHDNTGGGSSSSWFLKYLIVRDLQTMEKYYFICQRWLAVEKDDGKIERLLPIANEIEKNQFSYILSKKAYHNVSDSHLWFSIFSRPSSNKFTRIQRCTCCFVLLFLSMFLNIMYYDLSNQAKSTNNTNSLSIGPLHIASQQILIGMIVELLSIVPSLLLVQFFRRIRSRQQQISPLHQTLYKMKSHLKIENERKKKSEKLTFPWWCLFIAYGLCIILVGMSILFIIARGIEFGDLKTKQWLTSVLSGFFSSIFLTQPVKILCLTIFFAFFCRNTNDNEETKHYLDGNEVNFDNDFEDYPQPVEKQPSLFTCRSSIRLNRLTKRQIAVARQERLKEIQMWSFIREILSYFCFFILLYTITYSNQNSNGYFQVDHLQKYFYNSREINSDYSKISTINEYWLWLEESFVSNIRAQQWYNGDAPRYLSGFTNDKTNRFIGWATMRQLRTKSQLCHFKNEIISTCQYDYSLFNEDKHSYQPGWLNETIGTYSLSISQSFQYKSSKDLDTYTYIGDHGSYPGDGYVYEFRGGLSDLQSNLSQLHTLGWINNQTRAVIIQFTLYNPNVQLFTAVTFLMEFLSTGGVYPAARVEPMSFGAFTSPFQLICMMFYMIFIIYFMWMEIKSLFSLKWSYFQQFWSYVEVGMIVCSWSSVGIYVWRYKEYKRISSLFEQTNGYVYINLQFASYINDILTYFYGFCCFFGTIKLLHLCRFNERLMLFRETLKYAGKELISFSMMFLIVFFAFMCLFNLLFVSKILGCSSLLETAQMLFQMTLLKFDATELVGAAAFLGPFCFSLFILLVVFVCLSMFLSIINDSFRRARDDMKIEKNQEIFSFILNRFQHWTGWKKASEKEIYQERNGLMRSGYINGMEHLSEKLDQILDAVNRLSVSREAELTRAQQSDI</sequence>
<evidence type="ECO:0000256" key="10">
    <source>
        <dbReference type="SAM" id="Phobius"/>
    </source>
</evidence>
<feature type="transmembrane region" description="Helical" evidence="10">
    <location>
        <begin position="1570"/>
        <end position="1588"/>
    </location>
</feature>
<dbReference type="GO" id="GO:0016020">
    <property type="term" value="C:membrane"/>
    <property type="evidence" value="ECO:0007669"/>
    <property type="project" value="UniProtKB-SubCell"/>
</dbReference>
<dbReference type="Pfam" id="PF08016">
    <property type="entry name" value="PKD_channel"/>
    <property type="match status" value="1"/>
</dbReference>
<dbReference type="EMBL" id="CAJNOG010001435">
    <property type="protein sequence ID" value="CAF1443250.1"/>
    <property type="molecule type" value="Genomic_DNA"/>
</dbReference>
<reference evidence="12" key="1">
    <citation type="submission" date="2021-02" db="EMBL/GenBank/DDBJ databases">
        <authorList>
            <person name="Nowell W R."/>
        </authorList>
    </citation>
    <scope>NUCLEOTIDE SEQUENCE</scope>
</reference>
<evidence type="ECO:0000256" key="2">
    <source>
        <dbReference type="ARBA" id="ARBA00007200"/>
    </source>
</evidence>
<evidence type="ECO:0000256" key="4">
    <source>
        <dbReference type="ARBA" id="ARBA00022729"/>
    </source>
</evidence>
<feature type="domain" description="PLAT" evidence="11">
    <location>
        <begin position="868"/>
        <end position="987"/>
    </location>
</feature>
<gene>
    <name evidence="12" type="ORF">JYZ213_LOCUS40250</name>
</gene>
<keyword evidence="4" id="KW-0732">Signal</keyword>
<dbReference type="InterPro" id="IPR036392">
    <property type="entry name" value="PLAT/LH2_dom_sf"/>
</dbReference>
<dbReference type="PANTHER" id="PTHR10877">
    <property type="entry name" value="POLYCYSTIN FAMILY MEMBER"/>
    <property type="match status" value="1"/>
</dbReference>
<dbReference type="PANTHER" id="PTHR10877:SF194">
    <property type="entry name" value="LOCATION OF VULVA DEFECTIVE 1"/>
    <property type="match status" value="1"/>
</dbReference>
<evidence type="ECO:0000259" key="11">
    <source>
        <dbReference type="PROSITE" id="PS50095"/>
    </source>
</evidence>
<feature type="transmembrane region" description="Helical" evidence="10">
    <location>
        <begin position="1183"/>
        <end position="1207"/>
    </location>
</feature>
<feature type="transmembrane region" description="Helical" evidence="10">
    <location>
        <begin position="1660"/>
        <end position="1683"/>
    </location>
</feature>
<comment type="similarity">
    <text evidence="2">Belongs to the polycystin family.</text>
</comment>
<dbReference type="InterPro" id="IPR013122">
    <property type="entry name" value="PKD1_2_channel"/>
</dbReference>
<feature type="transmembrane region" description="Helical" evidence="10">
    <location>
        <begin position="1138"/>
        <end position="1163"/>
    </location>
</feature>
<protein>
    <recommendedName>
        <fullName evidence="11">PLAT domain-containing protein</fullName>
    </recommendedName>
</protein>
<dbReference type="InterPro" id="IPR001024">
    <property type="entry name" value="PLAT/LH2_dom"/>
</dbReference>
<dbReference type="GO" id="GO:0005262">
    <property type="term" value="F:calcium channel activity"/>
    <property type="evidence" value="ECO:0007669"/>
    <property type="project" value="TreeGrafter"/>
</dbReference>
<evidence type="ECO:0000256" key="1">
    <source>
        <dbReference type="ARBA" id="ARBA00004141"/>
    </source>
</evidence>
<evidence type="ECO:0000256" key="7">
    <source>
        <dbReference type="ARBA" id="ARBA00023180"/>
    </source>
</evidence>
<feature type="transmembrane region" description="Helical" evidence="10">
    <location>
        <begin position="1712"/>
        <end position="1743"/>
    </location>
</feature>
<dbReference type="PRINTS" id="PR01433">
    <property type="entry name" value="POLYCYSTIN2"/>
</dbReference>
<evidence type="ECO:0000256" key="8">
    <source>
        <dbReference type="PIRSR" id="PIRSR603915-2"/>
    </source>
</evidence>
<dbReference type="SUPFAM" id="SSF49723">
    <property type="entry name" value="Lipase/lipooxygenase domain (PLAT/LH2 domain)"/>
    <property type="match status" value="1"/>
</dbReference>
<dbReference type="Gene3D" id="2.60.60.20">
    <property type="entry name" value="PLAT/LH2 domain"/>
    <property type="match status" value="1"/>
</dbReference>
<comment type="caution">
    <text evidence="9">Lacks conserved residue(s) required for the propagation of feature annotation.</text>
</comment>
<dbReference type="InterPro" id="IPR046791">
    <property type="entry name" value="Polycystin_dom"/>
</dbReference>
<dbReference type="InterPro" id="IPR051223">
    <property type="entry name" value="Polycystin"/>
</dbReference>
<organism evidence="12 13">
    <name type="scientific">Adineta steineri</name>
    <dbReference type="NCBI Taxonomy" id="433720"/>
    <lineage>
        <taxon>Eukaryota</taxon>
        <taxon>Metazoa</taxon>
        <taxon>Spiralia</taxon>
        <taxon>Gnathifera</taxon>
        <taxon>Rotifera</taxon>
        <taxon>Eurotatoria</taxon>
        <taxon>Bdelloidea</taxon>
        <taxon>Adinetida</taxon>
        <taxon>Adinetidae</taxon>
        <taxon>Adineta</taxon>
    </lineage>
</organism>
<evidence type="ECO:0000313" key="13">
    <source>
        <dbReference type="Proteomes" id="UP000663845"/>
    </source>
</evidence>
<comment type="caution">
    <text evidence="12">The sequence shown here is derived from an EMBL/GenBank/DDBJ whole genome shotgun (WGS) entry which is preliminary data.</text>
</comment>
<keyword evidence="6 10" id="KW-0472">Membrane</keyword>
<keyword evidence="5 10" id="KW-1133">Transmembrane helix</keyword>
<dbReference type="PROSITE" id="PS50095">
    <property type="entry name" value="PLAT"/>
    <property type="match status" value="1"/>
</dbReference>
<proteinExistence type="inferred from homology"/>
<evidence type="ECO:0000256" key="9">
    <source>
        <dbReference type="PROSITE-ProRule" id="PRU00152"/>
    </source>
</evidence>
<feature type="transmembrane region" description="Helical" evidence="10">
    <location>
        <begin position="1277"/>
        <end position="1296"/>
    </location>
</feature>
<evidence type="ECO:0000256" key="5">
    <source>
        <dbReference type="ARBA" id="ARBA00022989"/>
    </source>
</evidence>
<keyword evidence="7" id="KW-0325">Glycoprotein</keyword>
<feature type="disulfide bond" evidence="8">
    <location>
        <begin position="1386"/>
        <end position="1396"/>
    </location>
</feature>
<feature type="transmembrane region" description="Helical" evidence="10">
    <location>
        <begin position="1533"/>
        <end position="1550"/>
    </location>
</feature>
<dbReference type="SMART" id="SM00308">
    <property type="entry name" value="LH2"/>
    <property type="match status" value="1"/>
</dbReference>
<evidence type="ECO:0000256" key="3">
    <source>
        <dbReference type="ARBA" id="ARBA00022692"/>
    </source>
</evidence>
<dbReference type="Pfam" id="PF01477">
    <property type="entry name" value="PLAT"/>
    <property type="match status" value="1"/>
</dbReference>
<dbReference type="InterPro" id="IPR003915">
    <property type="entry name" value="PKD_2"/>
</dbReference>
<feature type="transmembrane region" description="Helical" evidence="10">
    <location>
        <begin position="1073"/>
        <end position="1096"/>
    </location>
</feature>
<comment type="subcellular location">
    <subcellularLocation>
        <location evidence="1">Membrane</location>
        <topology evidence="1">Multi-pass membrane protein</topology>
    </subcellularLocation>
</comment>
<keyword evidence="3 10" id="KW-0812">Transmembrane</keyword>
<dbReference type="Pfam" id="PF20519">
    <property type="entry name" value="Polycystin_dom"/>
    <property type="match status" value="1"/>
</dbReference>
<evidence type="ECO:0000313" key="12">
    <source>
        <dbReference type="EMBL" id="CAF1443250.1"/>
    </source>
</evidence>
<feature type="transmembrane region" description="Helical" evidence="10">
    <location>
        <begin position="825"/>
        <end position="843"/>
    </location>
</feature>